<dbReference type="RefSeq" id="WP_053230586.1">
    <property type="nucleotide sequence ID" value="NZ_CP011125.1"/>
</dbReference>
<reference evidence="2 3" key="1">
    <citation type="submission" date="2015-03" db="EMBL/GenBank/DDBJ databases">
        <title>Genome assembly of Sandaracinus amylolyticus DSM 53668.</title>
        <authorList>
            <person name="Sharma G."/>
            <person name="Subramanian S."/>
        </authorList>
    </citation>
    <scope>NUCLEOTIDE SEQUENCE [LARGE SCALE GENOMIC DNA]</scope>
    <source>
        <strain evidence="2 3">DSM 53668</strain>
    </source>
</reference>
<gene>
    <name evidence="2" type="ORF">DB32_000261</name>
</gene>
<evidence type="ECO:0000259" key="1">
    <source>
        <dbReference type="Pfam" id="PF22751"/>
    </source>
</evidence>
<keyword evidence="3" id="KW-1185">Reference proteome</keyword>
<feature type="domain" description="DUF488" evidence="1">
    <location>
        <begin position="13"/>
        <end position="115"/>
    </location>
</feature>
<accession>A0A0F6VYT8</accession>
<dbReference type="STRING" id="927083.DB32_000261"/>
<dbReference type="Proteomes" id="UP000034883">
    <property type="component" value="Chromosome"/>
</dbReference>
<organism evidence="2 3">
    <name type="scientific">Sandaracinus amylolyticus</name>
    <dbReference type="NCBI Taxonomy" id="927083"/>
    <lineage>
        <taxon>Bacteria</taxon>
        <taxon>Pseudomonadati</taxon>
        <taxon>Myxococcota</taxon>
        <taxon>Polyangia</taxon>
        <taxon>Polyangiales</taxon>
        <taxon>Sandaracinaceae</taxon>
        <taxon>Sandaracinus</taxon>
    </lineage>
</organism>
<dbReference type="EMBL" id="CP011125">
    <property type="protein sequence ID" value="AKF03112.1"/>
    <property type="molecule type" value="Genomic_DNA"/>
</dbReference>
<dbReference type="AlphaFoldDB" id="A0A0F6VYT8"/>
<protein>
    <recommendedName>
        <fullName evidence="1">DUF488 domain-containing protein</fullName>
    </recommendedName>
</protein>
<dbReference type="KEGG" id="samy:DB32_000261"/>
<proteinExistence type="predicted"/>
<dbReference type="OrthoDB" id="279769at2"/>
<dbReference type="Pfam" id="PF22751">
    <property type="entry name" value="DUF488-N3a"/>
    <property type="match status" value="1"/>
</dbReference>
<dbReference type="InterPro" id="IPR054495">
    <property type="entry name" value="DUF488-N3a"/>
</dbReference>
<name>A0A0F6VYT8_9BACT</name>
<evidence type="ECO:0000313" key="2">
    <source>
        <dbReference type="EMBL" id="AKF03112.1"/>
    </source>
</evidence>
<evidence type="ECO:0000313" key="3">
    <source>
        <dbReference type="Proteomes" id="UP000034883"/>
    </source>
</evidence>
<sequence length="126" mass="14670">MLTRYSIVRGARSSSLPRGIRQDTRKHTSHVLRPTKEIVDEVFGSARDEAAWERYAVQYRALLEERFAANRKPFDRLASFARWHDVYLGCSCPSTKNPDVMRCHTVVALRFMKERYPDLDVRLPAT</sequence>